<keyword evidence="2" id="KW-1185">Reference proteome</keyword>
<name>A0AAV8Y708_9CUCU</name>
<dbReference type="AlphaFoldDB" id="A0AAV8Y708"/>
<protein>
    <submittedName>
        <fullName evidence="1">Uncharacterized protein</fullName>
    </submittedName>
</protein>
<dbReference type="Proteomes" id="UP001162156">
    <property type="component" value="Unassembled WGS sequence"/>
</dbReference>
<dbReference type="EMBL" id="JANEYF010002409">
    <property type="protein sequence ID" value="KAJ8946920.1"/>
    <property type="molecule type" value="Genomic_DNA"/>
</dbReference>
<reference evidence="1" key="1">
    <citation type="journal article" date="2023" name="Insect Mol. Biol.">
        <title>Genome sequencing provides insights into the evolution of gene families encoding plant cell wall-degrading enzymes in longhorned beetles.</title>
        <authorList>
            <person name="Shin N.R."/>
            <person name="Okamura Y."/>
            <person name="Kirsch R."/>
            <person name="Pauchet Y."/>
        </authorList>
    </citation>
    <scope>NUCLEOTIDE SEQUENCE</scope>
    <source>
        <strain evidence="1">RBIC_L_NR</strain>
    </source>
</reference>
<organism evidence="1 2">
    <name type="scientific">Rhamnusium bicolor</name>
    <dbReference type="NCBI Taxonomy" id="1586634"/>
    <lineage>
        <taxon>Eukaryota</taxon>
        <taxon>Metazoa</taxon>
        <taxon>Ecdysozoa</taxon>
        <taxon>Arthropoda</taxon>
        <taxon>Hexapoda</taxon>
        <taxon>Insecta</taxon>
        <taxon>Pterygota</taxon>
        <taxon>Neoptera</taxon>
        <taxon>Endopterygota</taxon>
        <taxon>Coleoptera</taxon>
        <taxon>Polyphaga</taxon>
        <taxon>Cucujiformia</taxon>
        <taxon>Chrysomeloidea</taxon>
        <taxon>Cerambycidae</taxon>
        <taxon>Lepturinae</taxon>
        <taxon>Rhagiini</taxon>
        <taxon>Rhamnusium</taxon>
    </lineage>
</organism>
<evidence type="ECO:0000313" key="2">
    <source>
        <dbReference type="Proteomes" id="UP001162156"/>
    </source>
</evidence>
<sequence length="223" mass="25235">MMRLAEFSVAPKDSIEIQKDSKFELKRPSKLASAKNSLEMMRASKSKFREPIVTCVKTDTSKVKSTGSSTSGKEVCCDKCIKEKDSIEVLDGLVQESRQNRKDSVDKSIKVSHIEVFDVEDNNETNVVFNTTPIVYETGSATYSTNLSDVYREEEKNKITKKKVKPPKDKFLSQPKTLKVLGDTDAKECLQTSEEFTMDRIQSFISLIKDHPNLIRTFTACTR</sequence>
<accession>A0AAV8Y708</accession>
<evidence type="ECO:0000313" key="1">
    <source>
        <dbReference type="EMBL" id="KAJ8946920.1"/>
    </source>
</evidence>
<comment type="caution">
    <text evidence="1">The sequence shown here is derived from an EMBL/GenBank/DDBJ whole genome shotgun (WGS) entry which is preliminary data.</text>
</comment>
<proteinExistence type="predicted"/>
<gene>
    <name evidence="1" type="ORF">NQ314_008719</name>
</gene>